<sequence length="233" mass="25633">MTADPDFSAAPPPPDLRGASFGQDVTEYLRHLILIGQLRHDDKLRVEHLAARFGISVTPVREALVELASEGFVERRPRRGYVVSRLTRSGFEDRVLVLGMVLGELAARATPLLDGAAHRRLADLQADLERADAAGTRDTAEDHSLELHRTINRAAASPELARTAERFSRYVPRYRGMPADTRPRSCTYDHAAVLDALHRGDAEGARQAMQDHLVASARLLGDELAGTGVWDQT</sequence>
<comment type="caution">
    <text evidence="5">The sequence shown here is derived from an EMBL/GenBank/DDBJ whole genome shotgun (WGS) entry which is preliminary data.</text>
</comment>
<proteinExistence type="predicted"/>
<dbReference type="Gene3D" id="1.20.120.530">
    <property type="entry name" value="GntR ligand-binding domain-like"/>
    <property type="match status" value="1"/>
</dbReference>
<keyword evidence="6" id="KW-1185">Reference proteome</keyword>
<accession>A0ABP8S0L4</accession>
<dbReference type="InterPro" id="IPR000524">
    <property type="entry name" value="Tscrpt_reg_HTH_GntR"/>
</dbReference>
<reference evidence="6" key="1">
    <citation type="journal article" date="2019" name="Int. J. Syst. Evol. Microbiol.">
        <title>The Global Catalogue of Microorganisms (GCM) 10K type strain sequencing project: providing services to taxonomists for standard genome sequencing and annotation.</title>
        <authorList>
            <consortium name="The Broad Institute Genomics Platform"/>
            <consortium name="The Broad Institute Genome Sequencing Center for Infectious Disease"/>
            <person name="Wu L."/>
            <person name="Ma J."/>
        </authorList>
    </citation>
    <scope>NUCLEOTIDE SEQUENCE [LARGE SCALE GENOMIC DNA]</scope>
    <source>
        <strain evidence="6">JCM 17906</strain>
    </source>
</reference>
<dbReference type="PANTHER" id="PTHR43537">
    <property type="entry name" value="TRANSCRIPTIONAL REGULATOR, GNTR FAMILY"/>
    <property type="match status" value="1"/>
</dbReference>
<dbReference type="Pfam" id="PF00392">
    <property type="entry name" value="GntR"/>
    <property type="match status" value="1"/>
</dbReference>
<dbReference type="InterPro" id="IPR036390">
    <property type="entry name" value="WH_DNA-bd_sf"/>
</dbReference>
<keyword evidence="3" id="KW-0804">Transcription</keyword>
<evidence type="ECO:0000256" key="2">
    <source>
        <dbReference type="ARBA" id="ARBA00023125"/>
    </source>
</evidence>
<protein>
    <submittedName>
        <fullName evidence="5">GntR family transcriptional regulator</fullName>
    </submittedName>
</protein>
<dbReference type="InterPro" id="IPR001034">
    <property type="entry name" value="DeoR_HTH"/>
</dbReference>
<evidence type="ECO:0000256" key="1">
    <source>
        <dbReference type="ARBA" id="ARBA00023015"/>
    </source>
</evidence>
<organism evidence="5 6">
    <name type="scientific">Pseudonocardia xishanensis</name>
    <dbReference type="NCBI Taxonomy" id="630995"/>
    <lineage>
        <taxon>Bacteria</taxon>
        <taxon>Bacillati</taxon>
        <taxon>Actinomycetota</taxon>
        <taxon>Actinomycetes</taxon>
        <taxon>Pseudonocardiales</taxon>
        <taxon>Pseudonocardiaceae</taxon>
        <taxon>Pseudonocardia</taxon>
    </lineage>
</organism>
<dbReference type="PROSITE" id="PS50949">
    <property type="entry name" value="HTH_GNTR"/>
    <property type="match status" value="1"/>
</dbReference>
<keyword evidence="1" id="KW-0805">Transcription regulation</keyword>
<keyword evidence="2" id="KW-0238">DNA-binding</keyword>
<evidence type="ECO:0000313" key="5">
    <source>
        <dbReference type="EMBL" id="GAA4556973.1"/>
    </source>
</evidence>
<dbReference type="CDD" id="cd07377">
    <property type="entry name" value="WHTH_GntR"/>
    <property type="match status" value="1"/>
</dbReference>
<dbReference type="SMART" id="SM00895">
    <property type="entry name" value="FCD"/>
    <property type="match status" value="1"/>
</dbReference>
<dbReference type="InterPro" id="IPR011711">
    <property type="entry name" value="GntR_C"/>
</dbReference>
<feature type="domain" description="HTH gntR-type" evidence="4">
    <location>
        <begin position="19"/>
        <end position="86"/>
    </location>
</feature>
<name>A0ABP8S0L4_9PSEU</name>
<dbReference type="Proteomes" id="UP001501598">
    <property type="component" value="Unassembled WGS sequence"/>
</dbReference>
<evidence type="ECO:0000313" key="6">
    <source>
        <dbReference type="Proteomes" id="UP001501598"/>
    </source>
</evidence>
<dbReference type="SUPFAM" id="SSF46785">
    <property type="entry name" value="Winged helix' DNA-binding domain"/>
    <property type="match status" value="1"/>
</dbReference>
<dbReference type="Gene3D" id="1.10.10.10">
    <property type="entry name" value="Winged helix-like DNA-binding domain superfamily/Winged helix DNA-binding domain"/>
    <property type="match status" value="1"/>
</dbReference>
<dbReference type="SMART" id="SM00420">
    <property type="entry name" value="HTH_DEOR"/>
    <property type="match status" value="1"/>
</dbReference>
<dbReference type="RefSeq" id="WP_345426095.1">
    <property type="nucleotide sequence ID" value="NZ_BAABGT010000099.1"/>
</dbReference>
<dbReference type="EMBL" id="BAABGT010000099">
    <property type="protein sequence ID" value="GAA4556973.1"/>
    <property type="molecule type" value="Genomic_DNA"/>
</dbReference>
<gene>
    <name evidence="5" type="ORF">GCM10023175_60390</name>
</gene>
<dbReference type="SUPFAM" id="SSF48008">
    <property type="entry name" value="GntR ligand-binding domain-like"/>
    <property type="match status" value="1"/>
</dbReference>
<dbReference type="SMART" id="SM00345">
    <property type="entry name" value="HTH_GNTR"/>
    <property type="match status" value="1"/>
</dbReference>
<evidence type="ECO:0000259" key="4">
    <source>
        <dbReference type="PROSITE" id="PS50949"/>
    </source>
</evidence>
<dbReference type="InterPro" id="IPR036388">
    <property type="entry name" value="WH-like_DNA-bd_sf"/>
</dbReference>
<dbReference type="Pfam" id="PF07729">
    <property type="entry name" value="FCD"/>
    <property type="match status" value="1"/>
</dbReference>
<dbReference type="InterPro" id="IPR008920">
    <property type="entry name" value="TF_FadR/GntR_C"/>
</dbReference>
<evidence type="ECO:0000256" key="3">
    <source>
        <dbReference type="ARBA" id="ARBA00023163"/>
    </source>
</evidence>
<dbReference type="PANTHER" id="PTHR43537:SF24">
    <property type="entry name" value="GLUCONATE OPERON TRANSCRIPTIONAL REPRESSOR"/>
    <property type="match status" value="1"/>
</dbReference>